<evidence type="ECO:0000313" key="3">
    <source>
        <dbReference type="Proteomes" id="UP001328733"/>
    </source>
</evidence>
<proteinExistence type="predicted"/>
<dbReference type="AlphaFoldDB" id="A0AAW9QTT7"/>
<dbReference type="GO" id="GO:0016747">
    <property type="term" value="F:acyltransferase activity, transferring groups other than amino-acyl groups"/>
    <property type="evidence" value="ECO:0007669"/>
    <property type="project" value="InterPro"/>
</dbReference>
<organism evidence="2 3">
    <name type="scientific">Pannus brasiliensis CCIBt3594</name>
    <dbReference type="NCBI Taxonomy" id="1427578"/>
    <lineage>
        <taxon>Bacteria</taxon>
        <taxon>Bacillati</taxon>
        <taxon>Cyanobacteriota</taxon>
        <taxon>Cyanophyceae</taxon>
        <taxon>Oscillatoriophycideae</taxon>
        <taxon>Chroococcales</taxon>
        <taxon>Microcystaceae</taxon>
        <taxon>Pannus</taxon>
    </lineage>
</organism>
<dbReference type="InterPro" id="IPR000182">
    <property type="entry name" value="GNAT_dom"/>
</dbReference>
<dbReference type="EMBL" id="JBAFSM010000091">
    <property type="protein sequence ID" value="MEG3440330.1"/>
    <property type="molecule type" value="Genomic_DNA"/>
</dbReference>
<dbReference type="EC" id="2.3.1.-" evidence="2"/>
<dbReference type="SUPFAM" id="SSF55729">
    <property type="entry name" value="Acyl-CoA N-acyltransferases (Nat)"/>
    <property type="match status" value="2"/>
</dbReference>
<dbReference type="Proteomes" id="UP001328733">
    <property type="component" value="Unassembled WGS sequence"/>
</dbReference>
<dbReference type="Pfam" id="PF00583">
    <property type="entry name" value="Acetyltransf_1"/>
    <property type="match status" value="1"/>
</dbReference>
<dbReference type="CDD" id="cd04301">
    <property type="entry name" value="NAT_SF"/>
    <property type="match status" value="1"/>
</dbReference>
<gene>
    <name evidence="2" type="ORF">V0288_24600</name>
</gene>
<comment type="caution">
    <text evidence="2">The sequence shown here is derived from an EMBL/GenBank/DDBJ whole genome shotgun (WGS) entry which is preliminary data.</text>
</comment>
<reference evidence="2 3" key="1">
    <citation type="submission" date="2024-01" db="EMBL/GenBank/DDBJ databases">
        <title>Genomic insights into the taxonomy and metabolism of the cyanobacterium Pannus brasiliensis CCIBt3594.</title>
        <authorList>
            <person name="Machado M."/>
            <person name="Botero N.B."/>
            <person name="Andreote A.P.D."/>
            <person name="Feitosa A.M.T."/>
            <person name="Popin R."/>
            <person name="Sivonen K."/>
            <person name="Fiore M.F."/>
        </authorList>
    </citation>
    <scope>NUCLEOTIDE SEQUENCE [LARGE SCALE GENOMIC DNA]</scope>
    <source>
        <strain evidence="2 3">CCIBt3594</strain>
    </source>
</reference>
<evidence type="ECO:0000313" key="2">
    <source>
        <dbReference type="EMBL" id="MEG3440330.1"/>
    </source>
</evidence>
<sequence length="298" mass="34929">MKATSLLNYHFFTIDTERAILFEKFTYPSYRFLLRILDTDSSIVAIGISVDSRAIGLALAKIDNYKADLISLFVHPEHRQKGLGKALLTFLEFELKSKNCSQLSVVYLCNQTTLYFEKIMQKLNWLEPQPRMLVYEALIQDFKDLSWLKLYTSMPSGYTIFPWIELSQQDREFIQNQKSYFLEYPEILSPFQEEENMEVTNSLGLRYQDKVIGWMITHRVAPDTIRYTKLFVKRELQSLGRGIALLARSIHLHLEKIQAPKMTCAIEFNNIAMVKFGEKRIAPHVRSIRQSRYSLKKF</sequence>
<keyword evidence="2" id="KW-0808">Transferase</keyword>
<feature type="domain" description="N-acetyltransferase" evidence="1">
    <location>
        <begin position="7"/>
        <end position="187"/>
    </location>
</feature>
<dbReference type="PROSITE" id="PS51186">
    <property type="entry name" value="GNAT"/>
    <property type="match status" value="1"/>
</dbReference>
<evidence type="ECO:0000259" key="1">
    <source>
        <dbReference type="PROSITE" id="PS51186"/>
    </source>
</evidence>
<keyword evidence="3" id="KW-1185">Reference proteome</keyword>
<dbReference type="Gene3D" id="3.40.630.30">
    <property type="match status" value="1"/>
</dbReference>
<dbReference type="RefSeq" id="WP_332867797.1">
    <property type="nucleotide sequence ID" value="NZ_JBAFSM010000091.1"/>
</dbReference>
<keyword evidence="2" id="KW-0012">Acyltransferase</keyword>
<dbReference type="InterPro" id="IPR016181">
    <property type="entry name" value="Acyl_CoA_acyltransferase"/>
</dbReference>
<name>A0AAW9QTT7_9CHRO</name>
<accession>A0AAW9QTT7</accession>
<protein>
    <submittedName>
        <fullName evidence="2">GNAT family N-acetyltransferase</fullName>
        <ecNumber evidence="2">2.3.1.-</ecNumber>
    </submittedName>
</protein>